<dbReference type="EMBL" id="JASCZI010090637">
    <property type="protein sequence ID" value="MED6143564.1"/>
    <property type="molecule type" value="Genomic_DNA"/>
</dbReference>
<keyword evidence="2" id="KW-1185">Reference proteome</keyword>
<evidence type="ECO:0000313" key="2">
    <source>
        <dbReference type="Proteomes" id="UP001341840"/>
    </source>
</evidence>
<gene>
    <name evidence="1" type="ORF">PIB30_007511</name>
</gene>
<organism evidence="1 2">
    <name type="scientific">Stylosanthes scabra</name>
    <dbReference type="NCBI Taxonomy" id="79078"/>
    <lineage>
        <taxon>Eukaryota</taxon>
        <taxon>Viridiplantae</taxon>
        <taxon>Streptophyta</taxon>
        <taxon>Embryophyta</taxon>
        <taxon>Tracheophyta</taxon>
        <taxon>Spermatophyta</taxon>
        <taxon>Magnoliopsida</taxon>
        <taxon>eudicotyledons</taxon>
        <taxon>Gunneridae</taxon>
        <taxon>Pentapetalae</taxon>
        <taxon>rosids</taxon>
        <taxon>fabids</taxon>
        <taxon>Fabales</taxon>
        <taxon>Fabaceae</taxon>
        <taxon>Papilionoideae</taxon>
        <taxon>50 kb inversion clade</taxon>
        <taxon>dalbergioids sensu lato</taxon>
        <taxon>Dalbergieae</taxon>
        <taxon>Pterocarpus clade</taxon>
        <taxon>Stylosanthes</taxon>
    </lineage>
</organism>
<name>A0ABU6T4Y5_9FABA</name>
<comment type="caution">
    <text evidence="1">The sequence shown here is derived from an EMBL/GenBank/DDBJ whole genome shotgun (WGS) entry which is preliminary data.</text>
</comment>
<evidence type="ECO:0000313" key="1">
    <source>
        <dbReference type="EMBL" id="MED6143564.1"/>
    </source>
</evidence>
<reference evidence="1 2" key="1">
    <citation type="journal article" date="2023" name="Plants (Basel)">
        <title>Bridging the Gap: Combining Genomics and Transcriptomics Approaches to Understand Stylosanthes scabra, an Orphan Legume from the Brazilian Caatinga.</title>
        <authorList>
            <person name="Ferreira-Neto J.R.C."/>
            <person name="da Silva M.D."/>
            <person name="Binneck E."/>
            <person name="de Melo N.F."/>
            <person name="da Silva R.H."/>
            <person name="de Melo A.L.T.M."/>
            <person name="Pandolfi V."/>
            <person name="Bustamante F.O."/>
            <person name="Brasileiro-Vidal A.C."/>
            <person name="Benko-Iseppon A.M."/>
        </authorList>
    </citation>
    <scope>NUCLEOTIDE SEQUENCE [LARGE SCALE GENOMIC DNA]</scope>
    <source>
        <tissue evidence="1">Leaves</tissue>
    </source>
</reference>
<proteinExistence type="predicted"/>
<dbReference type="Proteomes" id="UP001341840">
    <property type="component" value="Unassembled WGS sequence"/>
</dbReference>
<protein>
    <submittedName>
        <fullName evidence="1">Uncharacterized protein</fullName>
    </submittedName>
</protein>
<sequence length="166" mass="18731">MALFDIKLYHKGHCGYVDGVMRRVPKPSLFTPRHPMHTRRPHAYACHPLIINPITSPSHIALHAYVWTPTHMRGQPRICVPLAHQPTHITPSTVPGHPSFHAYTWLTSSPTSPFNPTITHHPRICVHAHAHNCSTNYPLLLLTNITTPTTTHAYAYMPTHMRGTLT</sequence>
<accession>A0ABU6T4Y5</accession>